<name>A0A9W7CVT5_9STRA</name>
<accession>A0A9W7CVT5</accession>
<dbReference type="Proteomes" id="UP001165121">
    <property type="component" value="Unassembled WGS sequence"/>
</dbReference>
<proteinExistence type="predicted"/>
<protein>
    <submittedName>
        <fullName evidence="1">Unnamed protein product</fullName>
    </submittedName>
</protein>
<evidence type="ECO:0000313" key="1">
    <source>
        <dbReference type="EMBL" id="GMF44732.1"/>
    </source>
</evidence>
<evidence type="ECO:0000313" key="2">
    <source>
        <dbReference type="Proteomes" id="UP001165121"/>
    </source>
</evidence>
<dbReference type="AlphaFoldDB" id="A0A9W7CVT5"/>
<organism evidence="1 2">
    <name type="scientific">Phytophthora fragariaefolia</name>
    <dbReference type="NCBI Taxonomy" id="1490495"/>
    <lineage>
        <taxon>Eukaryota</taxon>
        <taxon>Sar</taxon>
        <taxon>Stramenopiles</taxon>
        <taxon>Oomycota</taxon>
        <taxon>Peronosporomycetes</taxon>
        <taxon>Peronosporales</taxon>
        <taxon>Peronosporaceae</taxon>
        <taxon>Phytophthora</taxon>
    </lineage>
</organism>
<reference evidence="1" key="1">
    <citation type="submission" date="2023-04" db="EMBL/GenBank/DDBJ databases">
        <title>Phytophthora fragariaefolia NBRC 109709.</title>
        <authorList>
            <person name="Ichikawa N."/>
            <person name="Sato H."/>
            <person name="Tonouchi N."/>
        </authorList>
    </citation>
    <scope>NUCLEOTIDE SEQUENCE</scope>
    <source>
        <strain evidence="1">NBRC 109709</strain>
    </source>
</reference>
<sequence length="119" mass="13469">MESVRRLLLAATCEEEKETLRLLYHCNVSSRLDLALLNCESPVLSFDVESQNRGCSQSLLDDLLVYLAVRKHGARADPAEGNTILGIEQNTVDRWGQREGQDHIEFQNCADMLHRCVII</sequence>
<keyword evidence="2" id="KW-1185">Reference proteome</keyword>
<comment type="caution">
    <text evidence="1">The sequence shown here is derived from an EMBL/GenBank/DDBJ whole genome shotgun (WGS) entry which is preliminary data.</text>
</comment>
<gene>
    <name evidence="1" type="ORF">Pfra01_001572100</name>
</gene>
<dbReference type="EMBL" id="BSXT01001726">
    <property type="protein sequence ID" value="GMF44732.1"/>
    <property type="molecule type" value="Genomic_DNA"/>
</dbReference>